<keyword evidence="3" id="KW-1185">Reference proteome</keyword>
<proteinExistence type="predicted"/>
<keyword evidence="1" id="KW-0472">Membrane</keyword>
<reference evidence="2" key="2">
    <citation type="submission" date="2023-01" db="EMBL/GenBank/DDBJ databases">
        <authorList>
            <person name="Sun Q."/>
            <person name="Evtushenko L."/>
        </authorList>
    </citation>
    <scope>NUCLEOTIDE SEQUENCE</scope>
    <source>
        <strain evidence="2">VKM B-1513</strain>
    </source>
</reference>
<dbReference type="GO" id="GO:0005886">
    <property type="term" value="C:plasma membrane"/>
    <property type="evidence" value="ECO:0007669"/>
    <property type="project" value="TreeGrafter"/>
</dbReference>
<sequence>MVRLFWLALGGVCVGLAIAGAALPLLPTTPFLLLAVFGFARSSQRLHDWLVDHRHFGPMIRNWREHGGIDRRSKLLSVAAMLVALLVSWAVGVGPYLLLVQALVLGASATFILTRPDGPRHPES</sequence>
<evidence type="ECO:0000313" key="2">
    <source>
        <dbReference type="EMBL" id="GLK51793.1"/>
    </source>
</evidence>
<reference evidence="2" key="1">
    <citation type="journal article" date="2014" name="Int. J. Syst. Evol. Microbiol.">
        <title>Complete genome sequence of Corynebacterium casei LMG S-19264T (=DSM 44701T), isolated from a smear-ripened cheese.</title>
        <authorList>
            <consortium name="US DOE Joint Genome Institute (JGI-PGF)"/>
            <person name="Walter F."/>
            <person name="Albersmeier A."/>
            <person name="Kalinowski J."/>
            <person name="Ruckert C."/>
        </authorList>
    </citation>
    <scope>NUCLEOTIDE SEQUENCE</scope>
    <source>
        <strain evidence="2">VKM B-1513</strain>
    </source>
</reference>
<dbReference type="PANTHER" id="PTHR35813">
    <property type="entry name" value="INNER MEMBRANE PROTEIN YBAN"/>
    <property type="match status" value="1"/>
</dbReference>
<comment type="caution">
    <text evidence="2">The sequence shown here is derived from an EMBL/GenBank/DDBJ whole genome shotgun (WGS) entry which is preliminary data.</text>
</comment>
<organism evidence="2 3">
    <name type="scientific">Maricaulis virginensis</name>
    <dbReference type="NCBI Taxonomy" id="144022"/>
    <lineage>
        <taxon>Bacteria</taxon>
        <taxon>Pseudomonadati</taxon>
        <taxon>Pseudomonadota</taxon>
        <taxon>Alphaproteobacteria</taxon>
        <taxon>Maricaulales</taxon>
        <taxon>Maricaulaceae</taxon>
        <taxon>Maricaulis</taxon>
    </lineage>
</organism>
<dbReference type="RefSeq" id="WP_271186158.1">
    <property type="nucleotide sequence ID" value="NZ_BSFE01000003.1"/>
</dbReference>
<accession>A0A9W6MN91</accession>
<feature type="transmembrane region" description="Helical" evidence="1">
    <location>
        <begin position="72"/>
        <end position="90"/>
    </location>
</feature>
<dbReference type="AlphaFoldDB" id="A0A9W6MN91"/>
<evidence type="ECO:0000256" key="1">
    <source>
        <dbReference type="SAM" id="Phobius"/>
    </source>
</evidence>
<name>A0A9W6MN91_9PROT</name>
<dbReference type="PANTHER" id="PTHR35813:SF1">
    <property type="entry name" value="INNER MEMBRANE PROTEIN YBAN"/>
    <property type="match status" value="1"/>
</dbReference>
<dbReference type="PIRSF" id="PIRSF016789">
    <property type="entry name" value="DUF454"/>
    <property type="match status" value="1"/>
</dbReference>
<protein>
    <recommendedName>
        <fullName evidence="4">DUF454 domain-containing protein</fullName>
    </recommendedName>
</protein>
<dbReference type="Proteomes" id="UP001143486">
    <property type="component" value="Unassembled WGS sequence"/>
</dbReference>
<keyword evidence="1" id="KW-0812">Transmembrane</keyword>
<dbReference type="Pfam" id="PF04304">
    <property type="entry name" value="DUF454"/>
    <property type="match status" value="1"/>
</dbReference>
<evidence type="ECO:0000313" key="3">
    <source>
        <dbReference type="Proteomes" id="UP001143486"/>
    </source>
</evidence>
<dbReference type="EMBL" id="BSFE01000003">
    <property type="protein sequence ID" value="GLK51793.1"/>
    <property type="molecule type" value="Genomic_DNA"/>
</dbReference>
<dbReference type="InterPro" id="IPR007401">
    <property type="entry name" value="DUF454"/>
</dbReference>
<keyword evidence="1" id="KW-1133">Transmembrane helix</keyword>
<evidence type="ECO:0008006" key="4">
    <source>
        <dbReference type="Google" id="ProtNLM"/>
    </source>
</evidence>
<gene>
    <name evidence="2" type="ORF">GCM10017621_13010</name>
</gene>